<dbReference type="Gene3D" id="3.10.180.10">
    <property type="entry name" value="2,3-Dihydroxybiphenyl 1,2-Dioxygenase, domain 1"/>
    <property type="match status" value="1"/>
</dbReference>
<evidence type="ECO:0000313" key="3">
    <source>
        <dbReference type="Proteomes" id="UP000588604"/>
    </source>
</evidence>
<dbReference type="AlphaFoldDB" id="A0A841MJK3"/>
<dbReference type="PROSITE" id="PS51819">
    <property type="entry name" value="VOC"/>
    <property type="match status" value="1"/>
</dbReference>
<keyword evidence="3" id="KW-1185">Reference proteome</keyword>
<dbReference type="InterPro" id="IPR037523">
    <property type="entry name" value="VOC_core"/>
</dbReference>
<keyword evidence="2" id="KW-0560">Oxidoreductase</keyword>
<gene>
    <name evidence="2" type="ORF">FHS59_003223</name>
</gene>
<dbReference type="Pfam" id="PF00903">
    <property type="entry name" value="Glyoxalase"/>
    <property type="match status" value="1"/>
</dbReference>
<comment type="caution">
    <text evidence="2">The sequence shown here is derived from an EMBL/GenBank/DDBJ whole genome shotgun (WGS) entry which is preliminary data.</text>
</comment>
<reference evidence="2 3" key="1">
    <citation type="submission" date="2020-08" db="EMBL/GenBank/DDBJ databases">
        <title>Genomic Encyclopedia of Type Strains, Phase IV (KMG-IV): sequencing the most valuable type-strain genomes for metagenomic binning, comparative biology and taxonomic classification.</title>
        <authorList>
            <person name="Goeker M."/>
        </authorList>
    </citation>
    <scope>NUCLEOTIDE SEQUENCE [LARGE SCALE GENOMIC DNA]</scope>
    <source>
        <strain evidence="2 3">DSM 102044</strain>
    </source>
</reference>
<proteinExistence type="predicted"/>
<keyword evidence="2" id="KW-0456">Lyase</keyword>
<dbReference type="InterPro" id="IPR029068">
    <property type="entry name" value="Glyas_Bleomycin-R_OHBP_Dase"/>
</dbReference>
<name>A0A841MJK3_9BACT</name>
<evidence type="ECO:0000313" key="2">
    <source>
        <dbReference type="EMBL" id="MBB6327580.1"/>
    </source>
</evidence>
<accession>A0A841MJK3</accession>
<keyword evidence="2" id="KW-0223">Dioxygenase</keyword>
<dbReference type="RefSeq" id="WP_184496397.1">
    <property type="nucleotide sequence ID" value="NZ_JACIJO010000003.1"/>
</dbReference>
<organism evidence="2 3">
    <name type="scientific">Algoriphagus iocasae</name>
    <dbReference type="NCBI Taxonomy" id="1836499"/>
    <lineage>
        <taxon>Bacteria</taxon>
        <taxon>Pseudomonadati</taxon>
        <taxon>Bacteroidota</taxon>
        <taxon>Cytophagia</taxon>
        <taxon>Cytophagales</taxon>
        <taxon>Cyclobacteriaceae</taxon>
        <taxon>Algoriphagus</taxon>
    </lineage>
</organism>
<dbReference type="GO" id="GO:0051213">
    <property type="term" value="F:dioxygenase activity"/>
    <property type="evidence" value="ECO:0007669"/>
    <property type="project" value="UniProtKB-KW"/>
</dbReference>
<dbReference type="EMBL" id="JACIJO010000003">
    <property type="protein sequence ID" value="MBB6327580.1"/>
    <property type="molecule type" value="Genomic_DNA"/>
</dbReference>
<protein>
    <submittedName>
        <fullName evidence="2">Catechol 2,3-dioxygenase-like lactoylglutathione lyase family enzyme</fullName>
    </submittedName>
</protein>
<feature type="domain" description="VOC" evidence="1">
    <location>
        <begin position="5"/>
        <end position="124"/>
    </location>
</feature>
<dbReference type="SUPFAM" id="SSF54593">
    <property type="entry name" value="Glyoxalase/Bleomycin resistance protein/Dihydroxybiphenyl dioxygenase"/>
    <property type="match status" value="1"/>
</dbReference>
<sequence>MFTNTKAFGGFSVDSLHDARIFYTEVLGMEVEKLPLGILALKISGGSQIMIYPKTNHEPATYTVLNFPVKDVEKTVDELIAKGIVFEQYVEPIKTDEKGICRGAGPLVAWFKDPAGNILSVVQDIGI</sequence>
<dbReference type="GO" id="GO:0016829">
    <property type="term" value="F:lyase activity"/>
    <property type="evidence" value="ECO:0007669"/>
    <property type="project" value="UniProtKB-KW"/>
</dbReference>
<dbReference type="Proteomes" id="UP000588604">
    <property type="component" value="Unassembled WGS sequence"/>
</dbReference>
<dbReference type="InterPro" id="IPR004360">
    <property type="entry name" value="Glyas_Fos-R_dOase_dom"/>
</dbReference>
<evidence type="ECO:0000259" key="1">
    <source>
        <dbReference type="PROSITE" id="PS51819"/>
    </source>
</evidence>